<evidence type="ECO:0000256" key="2">
    <source>
        <dbReference type="SAM" id="MobiDB-lite"/>
    </source>
</evidence>
<feature type="domain" description="CCHC-type" evidence="3">
    <location>
        <begin position="169"/>
        <end position="184"/>
    </location>
</feature>
<keyword evidence="5" id="KW-1185">Reference proteome</keyword>
<keyword evidence="1" id="KW-0479">Metal-binding</keyword>
<dbReference type="Proteomes" id="UP000275078">
    <property type="component" value="Unassembled WGS sequence"/>
</dbReference>
<reference evidence="4 5" key="1">
    <citation type="journal article" date="2018" name="Nat. Ecol. Evol.">
        <title>Pezizomycetes genomes reveal the molecular basis of ectomycorrhizal truffle lifestyle.</title>
        <authorList>
            <person name="Murat C."/>
            <person name="Payen T."/>
            <person name="Noel B."/>
            <person name="Kuo A."/>
            <person name="Morin E."/>
            <person name="Chen J."/>
            <person name="Kohler A."/>
            <person name="Krizsan K."/>
            <person name="Balestrini R."/>
            <person name="Da Silva C."/>
            <person name="Montanini B."/>
            <person name="Hainaut M."/>
            <person name="Levati E."/>
            <person name="Barry K.W."/>
            <person name="Belfiori B."/>
            <person name="Cichocki N."/>
            <person name="Clum A."/>
            <person name="Dockter R.B."/>
            <person name="Fauchery L."/>
            <person name="Guy J."/>
            <person name="Iotti M."/>
            <person name="Le Tacon F."/>
            <person name="Lindquist E.A."/>
            <person name="Lipzen A."/>
            <person name="Malagnac F."/>
            <person name="Mello A."/>
            <person name="Molinier V."/>
            <person name="Miyauchi S."/>
            <person name="Poulain J."/>
            <person name="Riccioni C."/>
            <person name="Rubini A."/>
            <person name="Sitrit Y."/>
            <person name="Splivallo R."/>
            <person name="Traeger S."/>
            <person name="Wang M."/>
            <person name="Zifcakova L."/>
            <person name="Wipf D."/>
            <person name="Zambonelli A."/>
            <person name="Paolocci F."/>
            <person name="Nowrousian M."/>
            <person name="Ottonello S."/>
            <person name="Baldrian P."/>
            <person name="Spatafora J.W."/>
            <person name="Henrissat B."/>
            <person name="Nagy L.G."/>
            <person name="Aury J.M."/>
            <person name="Wincker P."/>
            <person name="Grigoriev I.V."/>
            <person name="Bonfante P."/>
            <person name="Martin F.M."/>
        </authorList>
    </citation>
    <scope>NUCLEOTIDE SEQUENCE [LARGE SCALE GENOMIC DNA]</scope>
    <source>
        <strain evidence="4 5">RN42</strain>
    </source>
</reference>
<evidence type="ECO:0000259" key="3">
    <source>
        <dbReference type="PROSITE" id="PS50158"/>
    </source>
</evidence>
<evidence type="ECO:0000313" key="5">
    <source>
        <dbReference type="Proteomes" id="UP000275078"/>
    </source>
</evidence>
<dbReference type="InterPro" id="IPR001878">
    <property type="entry name" value="Znf_CCHC"/>
</dbReference>
<dbReference type="PROSITE" id="PS50158">
    <property type="entry name" value="ZF_CCHC"/>
    <property type="match status" value="1"/>
</dbReference>
<organism evidence="4 5">
    <name type="scientific">Ascobolus immersus RN42</name>
    <dbReference type="NCBI Taxonomy" id="1160509"/>
    <lineage>
        <taxon>Eukaryota</taxon>
        <taxon>Fungi</taxon>
        <taxon>Dikarya</taxon>
        <taxon>Ascomycota</taxon>
        <taxon>Pezizomycotina</taxon>
        <taxon>Pezizomycetes</taxon>
        <taxon>Pezizales</taxon>
        <taxon>Ascobolaceae</taxon>
        <taxon>Ascobolus</taxon>
    </lineage>
</organism>
<sequence>MVLSNKLERLELKGADIARINDTYKATLELLGITDLSKVDESNQYYQMYLRKIRDPNIISTLTLSSLSNGGLTLEDLLKYTARLMVIKATSSNSKPSTPGQSKDSTTSSNRSQNRNNRGPTKKPHKASIHNIEEGSEEEADEVVAAVTSKNPAPNTNSRNPTNTTYNPRRCFFCNDPGHLQSDCDAKKALLAQLKAGKV</sequence>
<name>A0A3N4HR24_ASCIM</name>
<feature type="compositionally biased region" description="Polar residues" evidence="2">
    <location>
        <begin position="91"/>
        <end position="104"/>
    </location>
</feature>
<dbReference type="InterPro" id="IPR036875">
    <property type="entry name" value="Znf_CCHC_sf"/>
</dbReference>
<feature type="region of interest" description="Disordered" evidence="2">
    <location>
        <begin position="91"/>
        <end position="143"/>
    </location>
</feature>
<protein>
    <recommendedName>
        <fullName evidence="3">CCHC-type domain-containing protein</fullName>
    </recommendedName>
</protein>
<dbReference type="AlphaFoldDB" id="A0A3N4HR24"/>
<gene>
    <name evidence="4" type="ORF">BJ508DRAFT_332597</name>
</gene>
<dbReference type="GO" id="GO:0003676">
    <property type="term" value="F:nucleic acid binding"/>
    <property type="evidence" value="ECO:0007669"/>
    <property type="project" value="InterPro"/>
</dbReference>
<feature type="compositionally biased region" description="Low complexity" evidence="2">
    <location>
        <begin position="105"/>
        <end position="118"/>
    </location>
</feature>
<dbReference type="EMBL" id="ML119776">
    <property type="protein sequence ID" value="RPA74938.1"/>
    <property type="molecule type" value="Genomic_DNA"/>
</dbReference>
<dbReference type="GO" id="GO:0008270">
    <property type="term" value="F:zinc ion binding"/>
    <property type="evidence" value="ECO:0007669"/>
    <property type="project" value="UniProtKB-KW"/>
</dbReference>
<proteinExistence type="predicted"/>
<keyword evidence="1" id="KW-0862">Zinc</keyword>
<evidence type="ECO:0000256" key="1">
    <source>
        <dbReference type="PROSITE-ProRule" id="PRU00047"/>
    </source>
</evidence>
<accession>A0A3N4HR24</accession>
<keyword evidence="1" id="KW-0863">Zinc-finger</keyword>
<dbReference type="Pfam" id="PF00098">
    <property type="entry name" value="zf-CCHC"/>
    <property type="match status" value="1"/>
</dbReference>
<dbReference type="SUPFAM" id="SSF57756">
    <property type="entry name" value="Retrovirus zinc finger-like domains"/>
    <property type="match status" value="1"/>
</dbReference>
<evidence type="ECO:0000313" key="4">
    <source>
        <dbReference type="EMBL" id="RPA74938.1"/>
    </source>
</evidence>